<dbReference type="HOGENOM" id="CLU_109726_1_0_5"/>
<dbReference type="InterPro" id="IPR010292">
    <property type="entry name" value="Uncharacterised_CreA"/>
</dbReference>
<sequence>MRDRRRRSPYPVASAGLYDVRIWRRALPMTPSVFRSLRGAALFAGALLLGLSAISAEAASQEPDPIFKKSTVWKFMTPDDKLAVYGIDDPVVNGVACHFTTPERGGVKGMIGIAEEVSDISLACRQIGPITIKEKFEQGDVVFRQSRSLFFKKMQIVRGCDTKRNVLVYLVYSDKLIEGSPKNSTSTVPIMPWGTSGDVPRCADYVK</sequence>
<dbReference type="Proteomes" id="UP000000270">
    <property type="component" value="Chromosome"/>
</dbReference>
<accession>A8I4X0</accession>
<dbReference type="STRING" id="438753.AZC_1782"/>
<dbReference type="PANTHER" id="PTHR37952:SF2">
    <property type="entry name" value="PROTEIN CREA"/>
    <property type="match status" value="1"/>
</dbReference>
<dbReference type="EMBL" id="AP009384">
    <property type="protein sequence ID" value="BAF87780.1"/>
    <property type="molecule type" value="Genomic_DNA"/>
</dbReference>
<protein>
    <submittedName>
        <fullName evidence="1">Putative CreA protein</fullName>
    </submittedName>
</protein>
<keyword evidence="2" id="KW-1185">Reference proteome</keyword>
<reference evidence="1 2" key="3">
    <citation type="journal article" date="2008" name="BMC Genomics">
        <title>The genome of the versatile nitrogen fixer Azorhizobium caulinodans ORS571.</title>
        <authorList>
            <person name="Lee KB."/>
            <person name="Backer P.D."/>
            <person name="Aono T."/>
            <person name="Liu CT."/>
            <person name="Suzuki S."/>
            <person name="Suzuki T."/>
            <person name="Kaneko T."/>
            <person name="Yamada M."/>
            <person name="Tabata S."/>
            <person name="Kupfer D.M."/>
            <person name="Najar F.Z."/>
            <person name="Wiley G.B."/>
            <person name="Roe B."/>
            <person name="Binnewies T.T."/>
            <person name="Ussery D.W."/>
            <person name="D'Haeze W."/>
            <person name="Herder J.D."/>
            <person name="Gevers D."/>
            <person name="Vereecke D."/>
            <person name="Holsters M."/>
            <person name="Oyaizu H."/>
        </authorList>
    </citation>
    <scope>NUCLEOTIDE SEQUENCE [LARGE SCALE GENOMIC DNA]</scope>
    <source>
        <strain evidence="2">ATCC 43989 / DSM 5975 / JCM 20966 / LMG 6465 / NBRC 14845 / NCIMB 13405 / ORS 571</strain>
    </source>
</reference>
<reference evidence="1 2" key="1">
    <citation type="journal article" date="2007" name="Appl. Environ. Microbiol.">
        <title>Rhizobial factors required for stem nodule maturation and maintenance in Sesbania rostrata-Azorhizobium caulinodans ORS571 symbiosis.</title>
        <authorList>
            <person name="Suzuki S."/>
            <person name="Aono T."/>
            <person name="Lee KB."/>
            <person name="Suzuki T."/>
            <person name="Liu CT."/>
            <person name="Miwa H."/>
            <person name="Wakao S."/>
            <person name="Iki T."/>
            <person name="Oyaizu H."/>
        </authorList>
    </citation>
    <scope>NUCLEOTIDE SEQUENCE [LARGE SCALE GENOMIC DNA]</scope>
    <source>
        <strain evidence="2">ATCC 43989 / DSM 5975 / JCM 20966 / LMG 6465 / NBRC 14845 / NCIMB 13405 / ORS 571</strain>
    </source>
</reference>
<reference evidence="1 2" key="5">
    <citation type="journal article" date="2010" name="Appl. Environ. Microbiol.">
        <title>phrR-like gene praR of Azorhizobium caulinodans ORS571 is essential for symbiosis with Sesbania rostrata and is involved in expression of reb genes.</title>
        <authorList>
            <person name="Akiba N."/>
            <person name="Aono T."/>
            <person name="Toyazaki H."/>
            <person name="Sato S."/>
            <person name="Oyaizu H."/>
        </authorList>
    </citation>
    <scope>NUCLEOTIDE SEQUENCE [LARGE SCALE GENOMIC DNA]</scope>
    <source>
        <strain evidence="2">ATCC 43989 / DSM 5975 / JCM 20966 / LMG 6465 / NBRC 14845 / NCIMB 13405 / ORS 571</strain>
    </source>
</reference>
<dbReference type="AlphaFoldDB" id="A8I4X0"/>
<reference evidence="1 2" key="4">
    <citation type="journal article" date="2009" name="Appl. Environ. Microbiol.">
        <title>Comparative genome-wide transcriptional profiling of Azorhizobium caulinodans ORS571 grown under free-living and symbiotic conditions.</title>
        <authorList>
            <person name="Tsukada S."/>
            <person name="Aono T."/>
            <person name="Akiba N."/>
            <person name="Lee KB."/>
            <person name="Liu CT."/>
            <person name="Toyazaki H."/>
            <person name="Oyaizu H."/>
        </authorList>
    </citation>
    <scope>NUCLEOTIDE SEQUENCE [LARGE SCALE GENOMIC DNA]</scope>
    <source>
        <strain evidence="2">ATCC 43989 / DSM 5975 / JCM 20966 / LMG 6465 / NBRC 14845 / NCIMB 13405 / ORS 571</strain>
    </source>
</reference>
<dbReference type="eggNOG" id="COG3045">
    <property type="taxonomic scope" value="Bacteria"/>
</dbReference>
<dbReference type="GO" id="GO:0005829">
    <property type="term" value="C:cytosol"/>
    <property type="evidence" value="ECO:0007669"/>
    <property type="project" value="TreeGrafter"/>
</dbReference>
<evidence type="ECO:0000313" key="1">
    <source>
        <dbReference type="EMBL" id="BAF87780.1"/>
    </source>
</evidence>
<reference evidence="2" key="2">
    <citation type="submission" date="2007-04" db="EMBL/GenBank/DDBJ databases">
        <title>Complete genome sequence of the nitrogen-fixing bacterium Azorhizobium caulinodans ORS571.</title>
        <authorList>
            <person name="Lee K.B."/>
            <person name="Backer P.D."/>
            <person name="Aono T."/>
            <person name="Liu C.T."/>
            <person name="Suzuki S."/>
            <person name="Suzuki T."/>
            <person name="Kaneko T."/>
            <person name="Yamada M."/>
            <person name="Tabata S."/>
            <person name="Kupfer D.M."/>
            <person name="Najar F.Z."/>
            <person name="Wiley G.B."/>
            <person name="Roe B."/>
            <person name="Binnewies T."/>
            <person name="Ussery D."/>
            <person name="Vereecke D."/>
            <person name="Gevers D."/>
            <person name="Holsters M."/>
            <person name="Oyaizu H."/>
        </authorList>
    </citation>
    <scope>NUCLEOTIDE SEQUENCE [LARGE SCALE GENOMIC DNA]</scope>
    <source>
        <strain evidence="2">ATCC 43989 / DSM 5975 / JCM 20966 / LMG 6465 / NBRC 14845 / NCIMB 13405 / ORS 571</strain>
    </source>
</reference>
<dbReference type="Pfam" id="PF05981">
    <property type="entry name" value="CreA"/>
    <property type="match status" value="1"/>
</dbReference>
<name>A8I4X0_AZOC5</name>
<organism evidence="1 2">
    <name type="scientific">Azorhizobium caulinodans (strain ATCC 43989 / DSM 5975 / JCM 20966 / LMG 6465 / NBRC 14845 / NCIMB 13405 / ORS 571)</name>
    <dbReference type="NCBI Taxonomy" id="438753"/>
    <lineage>
        <taxon>Bacteria</taxon>
        <taxon>Pseudomonadati</taxon>
        <taxon>Pseudomonadota</taxon>
        <taxon>Alphaproteobacteria</taxon>
        <taxon>Hyphomicrobiales</taxon>
        <taxon>Xanthobacteraceae</taxon>
        <taxon>Azorhizobium</taxon>
    </lineage>
</organism>
<reference evidence="1 2" key="6">
    <citation type="journal article" date="2011" name="Appl. Environ. Microbiol.">
        <title>Involvement of the azorhizobial chromosome partition gene (parA) in the onset of bacteroid differentiation during Sesbania rostrata stem nodule development.</title>
        <authorList>
            <person name="Liu CT."/>
            <person name="Lee KB."/>
            <person name="Wang YS."/>
            <person name="Peng MH."/>
            <person name="Lee KT."/>
            <person name="Suzuki S."/>
            <person name="Suzuki T."/>
            <person name="Oyaizu H."/>
        </authorList>
    </citation>
    <scope>NUCLEOTIDE SEQUENCE [LARGE SCALE GENOMIC DNA]</scope>
    <source>
        <strain evidence="2">ATCC 43989 / DSM 5975 / JCM 20966 / LMG 6465 / NBRC 14845 / NCIMB 13405 / ORS 571</strain>
    </source>
</reference>
<evidence type="ECO:0000313" key="2">
    <source>
        <dbReference type="Proteomes" id="UP000000270"/>
    </source>
</evidence>
<dbReference type="PANTHER" id="PTHR37952">
    <property type="match status" value="1"/>
</dbReference>
<gene>
    <name evidence="1" type="primary">creA</name>
    <name evidence="1" type="ordered locus">AZC_1782</name>
</gene>
<dbReference type="KEGG" id="azc:AZC_1782"/>
<proteinExistence type="predicted"/>